<dbReference type="Gene3D" id="3.60.15.10">
    <property type="entry name" value="Ribonuclease Z/Hydroxyacylglutathione hydrolase-like"/>
    <property type="match status" value="1"/>
</dbReference>
<gene>
    <name evidence="2" type="ORF">HZY91_10580</name>
</gene>
<feature type="domain" description="Metallo-beta-lactamase" evidence="1">
    <location>
        <begin position="20"/>
        <end position="212"/>
    </location>
</feature>
<sequence length="237" mass="26793">MKKTKLNEVTQVSFLPWLFPINCYIIEEENDLTVIDIGVNQFVKEIKAMSEHCQKPVKNLIITHAHSDHVMGYPRFKETFPECRTYMSEREARFISEDFKFDESEVGFQLKGDYSKASSLHVEDFLQEGDQIGSFSVIETPGHSVGSISLWNPQTQLMIAGDAFQTKGRLAVSGDLVKTFPFPAIATASKEVALQSAKKILSFNPRILAVGHGEMLIDPIDRMKEAISRCECERKDK</sequence>
<dbReference type="SUPFAM" id="SSF56281">
    <property type="entry name" value="Metallo-hydrolase/oxidoreductase"/>
    <property type="match status" value="1"/>
</dbReference>
<dbReference type="InterPro" id="IPR050855">
    <property type="entry name" value="NDM-1-like"/>
</dbReference>
<protein>
    <submittedName>
        <fullName evidence="2">MBL fold metallo-hydrolase</fullName>
    </submittedName>
</protein>
<dbReference type="PANTHER" id="PTHR42951:SF9">
    <property type="entry name" value="METAL-DEPENDENT HYDROLASE"/>
    <property type="match status" value="1"/>
</dbReference>
<proteinExistence type="predicted"/>
<dbReference type="Pfam" id="PF00753">
    <property type="entry name" value="Lactamase_B"/>
    <property type="match status" value="1"/>
</dbReference>
<comment type="caution">
    <text evidence="2">The sequence shown here is derived from an EMBL/GenBank/DDBJ whole genome shotgun (WGS) entry which is preliminary data.</text>
</comment>
<dbReference type="SMART" id="SM00849">
    <property type="entry name" value="Lactamase_B"/>
    <property type="match status" value="1"/>
</dbReference>
<dbReference type="InterPro" id="IPR036866">
    <property type="entry name" value="RibonucZ/Hydroxyglut_hydro"/>
</dbReference>
<evidence type="ECO:0000313" key="3">
    <source>
        <dbReference type="Proteomes" id="UP000721415"/>
    </source>
</evidence>
<dbReference type="CDD" id="cd07721">
    <property type="entry name" value="yflN-like_MBL-fold"/>
    <property type="match status" value="1"/>
</dbReference>
<evidence type="ECO:0000313" key="2">
    <source>
        <dbReference type="EMBL" id="MBG9987312.1"/>
    </source>
</evidence>
<reference evidence="2 3" key="1">
    <citation type="submission" date="2020-07" db="EMBL/GenBank/DDBJ databases">
        <title>Facklamia lactis sp. nov., isolated from raw milk.</title>
        <authorList>
            <person name="Doll E.V."/>
            <person name="Huptas C."/>
            <person name="Staib L."/>
            <person name="Wenning M."/>
            <person name="Scherer S."/>
        </authorList>
    </citation>
    <scope>NUCLEOTIDE SEQUENCE [LARGE SCALE GENOMIC DNA]</scope>
    <source>
        <strain evidence="2 3">DSM 111018</strain>
    </source>
</reference>
<evidence type="ECO:0000259" key="1">
    <source>
        <dbReference type="SMART" id="SM00849"/>
    </source>
</evidence>
<organism evidence="2 3">
    <name type="scientific">Facklamia lactis</name>
    <dbReference type="NCBI Taxonomy" id="2749967"/>
    <lineage>
        <taxon>Bacteria</taxon>
        <taxon>Bacillati</taxon>
        <taxon>Bacillota</taxon>
        <taxon>Bacilli</taxon>
        <taxon>Lactobacillales</taxon>
        <taxon>Aerococcaceae</taxon>
        <taxon>Facklamia</taxon>
    </lineage>
</organism>
<dbReference type="EMBL" id="JACBXQ010000007">
    <property type="protein sequence ID" value="MBG9987312.1"/>
    <property type="molecule type" value="Genomic_DNA"/>
</dbReference>
<accession>A0ABS0LTA1</accession>
<dbReference type="RefSeq" id="WP_197116233.1">
    <property type="nucleotide sequence ID" value="NZ_JACBXQ010000007.1"/>
</dbReference>
<name>A0ABS0LTA1_9LACT</name>
<dbReference type="PANTHER" id="PTHR42951">
    <property type="entry name" value="METALLO-BETA-LACTAMASE DOMAIN-CONTAINING"/>
    <property type="match status" value="1"/>
</dbReference>
<dbReference type="Proteomes" id="UP000721415">
    <property type="component" value="Unassembled WGS sequence"/>
</dbReference>
<dbReference type="InterPro" id="IPR001279">
    <property type="entry name" value="Metallo-B-lactamas"/>
</dbReference>
<keyword evidence="3" id="KW-1185">Reference proteome</keyword>